<accession>A0ABW4ZW51</accession>
<protein>
    <submittedName>
        <fullName evidence="7">Sulfate ABC transporter substrate-binding protein</fullName>
    </submittedName>
</protein>
<evidence type="ECO:0000313" key="8">
    <source>
        <dbReference type="Proteomes" id="UP001597343"/>
    </source>
</evidence>
<feature type="signal peptide" evidence="6">
    <location>
        <begin position="1"/>
        <end position="25"/>
    </location>
</feature>
<dbReference type="NCBIfam" id="TIGR00971">
    <property type="entry name" value="3a0106s03"/>
    <property type="match status" value="1"/>
</dbReference>
<evidence type="ECO:0000256" key="4">
    <source>
        <dbReference type="ARBA" id="ARBA00022729"/>
    </source>
</evidence>
<comment type="similarity">
    <text evidence="2">Belongs to the prokaryotic sulfate-binding protein family.</text>
</comment>
<evidence type="ECO:0000256" key="6">
    <source>
        <dbReference type="SAM" id="SignalP"/>
    </source>
</evidence>
<evidence type="ECO:0000256" key="1">
    <source>
        <dbReference type="ARBA" id="ARBA00004418"/>
    </source>
</evidence>
<gene>
    <name evidence="7" type="ORF">ACFSOY_08240</name>
</gene>
<keyword evidence="3" id="KW-0813">Transport</keyword>
<proteinExistence type="inferred from homology"/>
<dbReference type="PANTHER" id="PTHR30368:SF2">
    <property type="entry name" value="SULFATE-BINDING PROTEIN"/>
    <property type="match status" value="1"/>
</dbReference>
<dbReference type="SUPFAM" id="SSF53850">
    <property type="entry name" value="Periplasmic binding protein-like II"/>
    <property type="match status" value="1"/>
</dbReference>
<evidence type="ECO:0000313" key="7">
    <source>
        <dbReference type="EMBL" id="MFD2169983.1"/>
    </source>
</evidence>
<dbReference type="PROSITE" id="PS51257">
    <property type="entry name" value="PROKAR_LIPOPROTEIN"/>
    <property type="match status" value="1"/>
</dbReference>
<evidence type="ECO:0000256" key="5">
    <source>
        <dbReference type="ARBA" id="ARBA00022764"/>
    </source>
</evidence>
<dbReference type="RefSeq" id="WP_386045558.1">
    <property type="nucleotide sequence ID" value="NZ_JBHUIO010000005.1"/>
</dbReference>
<dbReference type="CDD" id="cd01005">
    <property type="entry name" value="PBP2_CysP"/>
    <property type="match status" value="1"/>
</dbReference>
<evidence type="ECO:0000256" key="2">
    <source>
        <dbReference type="ARBA" id="ARBA00006099"/>
    </source>
</evidence>
<reference evidence="8" key="1">
    <citation type="journal article" date="2019" name="Int. J. Syst. Evol. Microbiol.">
        <title>The Global Catalogue of Microorganisms (GCM) 10K type strain sequencing project: providing services to taxonomists for standard genome sequencing and annotation.</title>
        <authorList>
            <consortium name="The Broad Institute Genomics Platform"/>
            <consortium name="The Broad Institute Genome Sequencing Center for Infectious Disease"/>
            <person name="Wu L."/>
            <person name="Ma J."/>
        </authorList>
    </citation>
    <scope>NUCLEOTIDE SEQUENCE [LARGE SCALE GENOMIC DNA]</scope>
    <source>
        <strain evidence="8">CGMCC 1.13574</strain>
    </source>
</reference>
<organism evidence="7 8">
    <name type="scientific">Tumebacillus lipolyticus</name>
    <dbReference type="NCBI Taxonomy" id="1280370"/>
    <lineage>
        <taxon>Bacteria</taxon>
        <taxon>Bacillati</taxon>
        <taxon>Bacillota</taxon>
        <taxon>Bacilli</taxon>
        <taxon>Bacillales</taxon>
        <taxon>Alicyclobacillaceae</taxon>
        <taxon>Tumebacillus</taxon>
    </lineage>
</organism>
<dbReference type="Pfam" id="PF13531">
    <property type="entry name" value="SBP_bac_11"/>
    <property type="match status" value="1"/>
</dbReference>
<dbReference type="EMBL" id="JBHUIO010000005">
    <property type="protein sequence ID" value="MFD2169983.1"/>
    <property type="molecule type" value="Genomic_DNA"/>
</dbReference>
<keyword evidence="5" id="KW-0574">Periplasm</keyword>
<dbReference type="InterPro" id="IPR005669">
    <property type="entry name" value="Thiosulph/SO4-bd"/>
</dbReference>
<comment type="caution">
    <text evidence="7">The sequence shown here is derived from an EMBL/GenBank/DDBJ whole genome shotgun (WGS) entry which is preliminary data.</text>
</comment>
<comment type="subcellular location">
    <subcellularLocation>
        <location evidence="1">Periplasm</location>
    </subcellularLocation>
</comment>
<dbReference type="PANTHER" id="PTHR30368">
    <property type="entry name" value="SULFATE-BINDING PROTEIN"/>
    <property type="match status" value="1"/>
</dbReference>
<name>A0ABW4ZW51_9BACL</name>
<feature type="chain" id="PRO_5045694132" evidence="6">
    <location>
        <begin position="26"/>
        <end position="349"/>
    </location>
</feature>
<dbReference type="Gene3D" id="3.40.190.10">
    <property type="entry name" value="Periplasmic binding protein-like II"/>
    <property type="match status" value="2"/>
</dbReference>
<evidence type="ECO:0000256" key="3">
    <source>
        <dbReference type="ARBA" id="ARBA00022448"/>
    </source>
</evidence>
<keyword evidence="8" id="KW-1185">Reference proteome</keyword>
<sequence length="349" mass="37702">MKKWVTRSISLSLLTLALASLTACGTEDSSTPANGEQKQEVTLILGSYSVPKEAFQAILPKFQQAWQAKTGQQVNFQESYEASGAQARAIAGGFQADIAALSLEADIDTIAEAGLITHDWRKKTNGGMITSSVVAIGTREGNPKGIKDWSDLVKPDTVVLYPNPKSSGGAQWDINAIYGAGLKLSEEKGAKDPAAAASLLAAIHKNVKVMDKSGRASMTTFESGVGDAVVTYENELLARVQEGGKYSIIVPNYTIRIDNPVAVVDKNADKHGVREVAEAFVDYLWSAEAQNIFAEKGFRSVDQAVAAKYAEKYQTPAGQFDIDYLGGWEQVRKELYAKGALWDQIVMEK</sequence>
<keyword evidence="4 6" id="KW-0732">Signal</keyword>
<dbReference type="Proteomes" id="UP001597343">
    <property type="component" value="Unassembled WGS sequence"/>
</dbReference>